<evidence type="ECO:0000313" key="3">
    <source>
        <dbReference type="Proteomes" id="UP001152320"/>
    </source>
</evidence>
<sequence length="53" mass="5899">MVLLKEKNTLRGQWPLGRIIELYPGLDGHVRVIIVKTKGNLLGYFMSASIGVC</sequence>
<comment type="caution">
    <text evidence="2">The sequence shown here is derived from an EMBL/GenBank/DDBJ whole genome shotgun (WGS) entry which is preliminary data.</text>
</comment>
<evidence type="ECO:0000313" key="2">
    <source>
        <dbReference type="EMBL" id="KAJ8039621.1"/>
    </source>
</evidence>
<accession>A0A9Q1C826</accession>
<dbReference type="InterPro" id="IPR040676">
    <property type="entry name" value="DUF5641"/>
</dbReference>
<evidence type="ECO:0000259" key="1">
    <source>
        <dbReference type="Pfam" id="PF18701"/>
    </source>
</evidence>
<proteinExistence type="predicted"/>
<keyword evidence="3" id="KW-1185">Reference proteome</keyword>
<organism evidence="2 3">
    <name type="scientific">Holothuria leucospilota</name>
    <name type="common">Black long sea cucumber</name>
    <name type="synonym">Mertensiothuria leucospilota</name>
    <dbReference type="NCBI Taxonomy" id="206669"/>
    <lineage>
        <taxon>Eukaryota</taxon>
        <taxon>Metazoa</taxon>
        <taxon>Echinodermata</taxon>
        <taxon>Eleutherozoa</taxon>
        <taxon>Echinozoa</taxon>
        <taxon>Holothuroidea</taxon>
        <taxon>Aspidochirotacea</taxon>
        <taxon>Aspidochirotida</taxon>
        <taxon>Holothuriidae</taxon>
        <taxon>Holothuria</taxon>
    </lineage>
</organism>
<dbReference type="Pfam" id="PF18701">
    <property type="entry name" value="DUF5641"/>
    <property type="match status" value="1"/>
</dbReference>
<dbReference type="Proteomes" id="UP001152320">
    <property type="component" value="Chromosome 6"/>
</dbReference>
<feature type="domain" description="DUF5641" evidence="1">
    <location>
        <begin position="1"/>
        <end position="40"/>
    </location>
</feature>
<name>A0A9Q1C826_HOLLE</name>
<dbReference type="EMBL" id="JAIZAY010000006">
    <property type="protein sequence ID" value="KAJ8039621.1"/>
    <property type="molecule type" value="Genomic_DNA"/>
</dbReference>
<protein>
    <recommendedName>
        <fullName evidence="1">DUF5641 domain-containing protein</fullName>
    </recommendedName>
</protein>
<gene>
    <name evidence="2" type="ORF">HOLleu_13672</name>
</gene>
<dbReference type="AlphaFoldDB" id="A0A9Q1C826"/>
<dbReference type="OrthoDB" id="8058918at2759"/>
<reference evidence="2" key="1">
    <citation type="submission" date="2021-10" db="EMBL/GenBank/DDBJ databases">
        <title>Tropical sea cucumber genome reveals ecological adaptation and Cuvierian tubules defense mechanism.</title>
        <authorList>
            <person name="Chen T."/>
        </authorList>
    </citation>
    <scope>NUCLEOTIDE SEQUENCE</scope>
    <source>
        <strain evidence="2">Nanhai2018</strain>
        <tissue evidence="2">Muscle</tissue>
    </source>
</reference>